<feature type="region of interest" description="Disordered" evidence="1">
    <location>
        <begin position="1"/>
        <end position="55"/>
    </location>
</feature>
<protein>
    <submittedName>
        <fullName evidence="2">Uncharacterized protein</fullName>
    </submittedName>
</protein>
<accession>A0ABN9C0D9</accession>
<reference evidence="2" key="1">
    <citation type="submission" date="2023-05" db="EMBL/GenBank/DDBJ databases">
        <authorList>
            <person name="Stuckert A."/>
        </authorList>
    </citation>
    <scope>NUCLEOTIDE SEQUENCE</scope>
</reference>
<dbReference type="Proteomes" id="UP001162483">
    <property type="component" value="Unassembled WGS sequence"/>
</dbReference>
<proteinExistence type="predicted"/>
<comment type="caution">
    <text evidence="2">The sequence shown here is derived from an EMBL/GenBank/DDBJ whole genome shotgun (WGS) entry which is preliminary data.</text>
</comment>
<dbReference type="EMBL" id="CATNWA010007149">
    <property type="protein sequence ID" value="CAI9553450.1"/>
    <property type="molecule type" value="Genomic_DNA"/>
</dbReference>
<sequence>MKSPILEPGFGNGQETDWSGVCGSLLGPGFWAPPRPTGDRCPGVRRAPPRRGQSQ</sequence>
<evidence type="ECO:0000256" key="1">
    <source>
        <dbReference type="SAM" id="MobiDB-lite"/>
    </source>
</evidence>
<keyword evidence="3" id="KW-1185">Reference proteome</keyword>
<evidence type="ECO:0000313" key="2">
    <source>
        <dbReference type="EMBL" id="CAI9553450.1"/>
    </source>
</evidence>
<evidence type="ECO:0000313" key="3">
    <source>
        <dbReference type="Proteomes" id="UP001162483"/>
    </source>
</evidence>
<feature type="non-terminal residue" evidence="2">
    <location>
        <position position="55"/>
    </location>
</feature>
<organism evidence="2 3">
    <name type="scientific">Staurois parvus</name>
    <dbReference type="NCBI Taxonomy" id="386267"/>
    <lineage>
        <taxon>Eukaryota</taxon>
        <taxon>Metazoa</taxon>
        <taxon>Chordata</taxon>
        <taxon>Craniata</taxon>
        <taxon>Vertebrata</taxon>
        <taxon>Euteleostomi</taxon>
        <taxon>Amphibia</taxon>
        <taxon>Batrachia</taxon>
        <taxon>Anura</taxon>
        <taxon>Neobatrachia</taxon>
        <taxon>Ranoidea</taxon>
        <taxon>Ranidae</taxon>
        <taxon>Staurois</taxon>
    </lineage>
</organism>
<gene>
    <name evidence="2" type="ORF">SPARVUS_LOCUS4042253</name>
</gene>
<name>A0ABN9C0D9_9NEOB</name>